<feature type="binding site" evidence="7">
    <location>
        <begin position="57"/>
        <end position="59"/>
    </location>
    <ligand>
        <name>4-CDP-2-C-methyl-D-erythritol 2-phosphate</name>
        <dbReference type="ChEBI" id="CHEBI:57919"/>
    </ligand>
</feature>
<evidence type="ECO:0000256" key="2">
    <source>
        <dbReference type="ARBA" id="ARBA00004709"/>
    </source>
</evidence>
<evidence type="ECO:0000256" key="8">
    <source>
        <dbReference type="RuleBase" id="RU004395"/>
    </source>
</evidence>
<dbReference type="PANTHER" id="PTHR43181:SF1">
    <property type="entry name" value="2-C-METHYL-D-ERYTHRITOL 2,4-CYCLODIPHOSPHATE SYNTHASE, CHLOROPLASTIC"/>
    <property type="match status" value="1"/>
</dbReference>
<dbReference type="Pfam" id="PF02542">
    <property type="entry name" value="YgbB"/>
    <property type="match status" value="1"/>
</dbReference>
<dbReference type="EMBL" id="FTNC01000042">
    <property type="protein sequence ID" value="SIR59398.1"/>
    <property type="molecule type" value="Genomic_DNA"/>
</dbReference>
<dbReference type="UniPathway" id="UPA00056">
    <property type="reaction ID" value="UER00095"/>
</dbReference>
<feature type="binding site" evidence="7">
    <location>
        <begin position="62"/>
        <end position="66"/>
    </location>
    <ligand>
        <name>4-CDP-2-C-methyl-D-erythritol 2-phosphate</name>
        <dbReference type="ChEBI" id="CHEBI:57919"/>
    </ligand>
</feature>
<feature type="binding site" evidence="7">
    <location>
        <position position="9"/>
    </location>
    <ligand>
        <name>a divalent metal cation</name>
        <dbReference type="ChEBI" id="CHEBI:60240"/>
    </ligand>
</feature>
<keyword evidence="4 7" id="KW-0479">Metal-binding</keyword>
<evidence type="ECO:0000256" key="6">
    <source>
        <dbReference type="ARBA" id="ARBA00023239"/>
    </source>
</evidence>
<feature type="binding site" evidence="7">
    <location>
        <begin position="133"/>
        <end position="136"/>
    </location>
    <ligand>
        <name>4-CDP-2-C-methyl-D-erythritol 2-phosphate</name>
        <dbReference type="ChEBI" id="CHEBI:57919"/>
    </ligand>
</feature>
<protein>
    <recommendedName>
        <fullName evidence="3 7">2-C-methyl-D-erythritol 2,4-cyclodiphosphate synthase</fullName>
        <shortName evidence="7">MECDP-synthase</shortName>
        <shortName evidence="7">MECPP-synthase</shortName>
        <shortName evidence="7">MECPS</shortName>
        <ecNumber evidence="3 7">4.6.1.12</ecNumber>
    </recommendedName>
</protein>
<evidence type="ECO:0000313" key="10">
    <source>
        <dbReference type="EMBL" id="SIR59398.1"/>
    </source>
</evidence>
<comment type="cofactor">
    <cofactor evidence="7">
        <name>a divalent metal cation</name>
        <dbReference type="ChEBI" id="CHEBI:60240"/>
    </cofactor>
    <text evidence="7">Binds 1 divalent metal cation per subunit.</text>
</comment>
<dbReference type="PROSITE" id="PS01350">
    <property type="entry name" value="ISPF"/>
    <property type="match status" value="1"/>
</dbReference>
<dbReference type="SUPFAM" id="SSF69765">
    <property type="entry name" value="IpsF-like"/>
    <property type="match status" value="1"/>
</dbReference>
<dbReference type="GO" id="GO:0019288">
    <property type="term" value="P:isopentenyl diphosphate biosynthetic process, methylerythritol 4-phosphate pathway"/>
    <property type="evidence" value="ECO:0007669"/>
    <property type="project" value="UniProtKB-UniRule"/>
</dbReference>
<evidence type="ECO:0000256" key="7">
    <source>
        <dbReference type="HAMAP-Rule" id="MF_00107"/>
    </source>
</evidence>
<dbReference type="Proteomes" id="UP000185669">
    <property type="component" value="Unassembled WGS sequence"/>
</dbReference>
<name>A0A1N7C737_9FIRM</name>
<feature type="binding site" evidence="7">
    <location>
        <position position="11"/>
    </location>
    <ligand>
        <name>a divalent metal cation</name>
        <dbReference type="ChEBI" id="CHEBI:60240"/>
    </ligand>
</feature>
<comment type="function">
    <text evidence="7">Involved in the biosynthesis of isopentenyl diphosphate (IPP) and dimethylallyl diphosphate (DMAPP), two major building blocks of isoprenoid compounds. Catalyzes the conversion of 4-diphosphocytidyl-2-C-methyl-D-erythritol 2-phosphate (CDP-ME2P) to 2-C-methyl-D-erythritol 2,4-cyclodiphosphate (ME-CPP) with a corresponding release of cytidine 5-monophosphate (CMP).</text>
</comment>
<dbReference type="AlphaFoldDB" id="A0A1N7C737"/>
<feature type="site" description="Transition state stabilizer" evidence="7">
    <location>
        <position position="134"/>
    </location>
</feature>
<dbReference type="NCBIfam" id="TIGR00151">
    <property type="entry name" value="ispF"/>
    <property type="match status" value="1"/>
</dbReference>
<organism evidence="10 11">
    <name type="scientific">Halanaerobium kushneri</name>
    <dbReference type="NCBI Taxonomy" id="56779"/>
    <lineage>
        <taxon>Bacteria</taxon>
        <taxon>Bacillati</taxon>
        <taxon>Bacillota</taxon>
        <taxon>Clostridia</taxon>
        <taxon>Halanaerobiales</taxon>
        <taxon>Halanaerobiaceae</taxon>
        <taxon>Halanaerobium</taxon>
    </lineage>
</organism>
<gene>
    <name evidence="7" type="primary">ispF</name>
    <name evidence="10" type="ORF">SAMN05421834_1428</name>
</gene>
<evidence type="ECO:0000256" key="5">
    <source>
        <dbReference type="ARBA" id="ARBA00023229"/>
    </source>
</evidence>
<comment type="catalytic activity">
    <reaction evidence="1 7 8">
        <text>4-CDP-2-C-methyl-D-erythritol 2-phosphate = 2-C-methyl-D-erythritol 2,4-cyclic diphosphate + CMP</text>
        <dbReference type="Rhea" id="RHEA:23864"/>
        <dbReference type="ChEBI" id="CHEBI:57919"/>
        <dbReference type="ChEBI" id="CHEBI:58483"/>
        <dbReference type="ChEBI" id="CHEBI:60377"/>
        <dbReference type="EC" id="4.6.1.12"/>
    </reaction>
</comment>
<dbReference type="GO" id="GO:0008685">
    <property type="term" value="F:2-C-methyl-D-erythritol 2,4-cyclodiphosphate synthase activity"/>
    <property type="evidence" value="ECO:0007669"/>
    <property type="project" value="UniProtKB-UniRule"/>
</dbReference>
<keyword evidence="11" id="KW-1185">Reference proteome</keyword>
<evidence type="ECO:0000259" key="9">
    <source>
        <dbReference type="Pfam" id="PF02542"/>
    </source>
</evidence>
<accession>A0A1N7C737</accession>
<feature type="binding site" evidence="7">
    <location>
        <position position="43"/>
    </location>
    <ligand>
        <name>a divalent metal cation</name>
        <dbReference type="ChEBI" id="CHEBI:60240"/>
    </ligand>
</feature>
<dbReference type="PANTHER" id="PTHR43181">
    <property type="entry name" value="2-C-METHYL-D-ERYTHRITOL 2,4-CYCLODIPHOSPHATE SYNTHASE, CHLOROPLASTIC"/>
    <property type="match status" value="1"/>
</dbReference>
<feature type="binding site" evidence="7">
    <location>
        <begin position="9"/>
        <end position="11"/>
    </location>
    <ligand>
        <name>4-CDP-2-C-methyl-D-erythritol 2-phosphate</name>
        <dbReference type="ChEBI" id="CHEBI:57919"/>
    </ligand>
</feature>
<keyword evidence="6 7" id="KW-0456">Lyase</keyword>
<comment type="similarity">
    <text evidence="7 8">Belongs to the IspF family.</text>
</comment>
<dbReference type="RefSeq" id="WP_076546225.1">
    <property type="nucleotide sequence ID" value="NZ_FTNC01000042.1"/>
</dbReference>
<feature type="domain" description="2-C-methyl-D-erythritol 2,4-cyclodiphosphate synthase" evidence="9">
    <location>
        <begin position="2"/>
        <end position="155"/>
    </location>
</feature>
<feature type="binding site" evidence="7">
    <location>
        <position position="143"/>
    </location>
    <ligand>
        <name>4-CDP-2-C-methyl-D-erythritol 2-phosphate</name>
        <dbReference type="ChEBI" id="CHEBI:57919"/>
    </ligand>
</feature>
<evidence type="ECO:0000256" key="4">
    <source>
        <dbReference type="ARBA" id="ARBA00022723"/>
    </source>
</evidence>
<reference evidence="11" key="1">
    <citation type="submission" date="2017-01" db="EMBL/GenBank/DDBJ databases">
        <authorList>
            <person name="Varghese N."/>
            <person name="Submissions S."/>
        </authorList>
    </citation>
    <scope>NUCLEOTIDE SEQUENCE [LARGE SCALE GENOMIC DNA]</scope>
    <source>
        <strain evidence="11">ATCC 700103</strain>
    </source>
</reference>
<sequence length="183" mass="20443">MFKVGFGYDSHRFDENRKLFLGGVEIDSDYGLKGHSDADVLLHALMDALLGAVGSGDIGSHFPDGDPKFKNISSLKLLSEVKKEVSRKNFVINNCDLVVVAEKPKLKPYRKRITSSIAENLNLDLQDINFKATTNEKMGFTGRREGMAAYAVVSVVEKALWQFLNKLNRKGVLDDVSKEYNDK</sequence>
<dbReference type="STRING" id="56779.SAMN05421834_1428"/>
<dbReference type="GO" id="GO:0046872">
    <property type="term" value="F:metal ion binding"/>
    <property type="evidence" value="ECO:0007669"/>
    <property type="project" value="UniProtKB-KW"/>
</dbReference>
<dbReference type="InterPro" id="IPR036571">
    <property type="entry name" value="MECDP_synthase_sf"/>
</dbReference>
<dbReference type="OrthoDB" id="9804336at2"/>
<evidence type="ECO:0000256" key="3">
    <source>
        <dbReference type="ARBA" id="ARBA00012579"/>
    </source>
</evidence>
<feature type="site" description="Transition state stabilizer" evidence="7">
    <location>
        <position position="35"/>
    </location>
</feature>
<dbReference type="GO" id="GO:0016114">
    <property type="term" value="P:terpenoid biosynthetic process"/>
    <property type="evidence" value="ECO:0007669"/>
    <property type="project" value="InterPro"/>
</dbReference>
<evidence type="ECO:0000313" key="11">
    <source>
        <dbReference type="Proteomes" id="UP000185669"/>
    </source>
</evidence>
<dbReference type="InterPro" id="IPR003526">
    <property type="entry name" value="MECDP_synthase"/>
</dbReference>
<comment type="caution">
    <text evidence="7">Lacks conserved residue(s) required for the propagation of feature annotation.</text>
</comment>
<comment type="pathway">
    <text evidence="2 7">Isoprenoid biosynthesis; isopentenyl diphosphate biosynthesis via DXP pathway; isopentenyl diphosphate from 1-deoxy-D-xylulose 5-phosphate: step 4/6.</text>
</comment>
<proteinExistence type="inferred from homology"/>
<feature type="binding site" evidence="7">
    <location>
        <begin position="35"/>
        <end position="36"/>
    </location>
    <ligand>
        <name>4-CDP-2-C-methyl-D-erythritol 2-phosphate</name>
        <dbReference type="ChEBI" id="CHEBI:57919"/>
    </ligand>
</feature>
<feature type="binding site" evidence="7">
    <location>
        <position position="140"/>
    </location>
    <ligand>
        <name>4-CDP-2-C-methyl-D-erythritol 2-phosphate</name>
        <dbReference type="ChEBI" id="CHEBI:57919"/>
    </ligand>
</feature>
<dbReference type="InterPro" id="IPR020555">
    <property type="entry name" value="MECDP_synthase_CS"/>
</dbReference>
<evidence type="ECO:0000256" key="1">
    <source>
        <dbReference type="ARBA" id="ARBA00000200"/>
    </source>
</evidence>
<dbReference type="Gene3D" id="3.30.1330.50">
    <property type="entry name" value="2-C-methyl-D-erythritol 2,4-cyclodiphosphate synthase"/>
    <property type="match status" value="1"/>
</dbReference>
<dbReference type="HAMAP" id="MF_00107">
    <property type="entry name" value="IspF"/>
    <property type="match status" value="1"/>
</dbReference>
<dbReference type="CDD" id="cd00554">
    <property type="entry name" value="MECDP_synthase"/>
    <property type="match status" value="1"/>
</dbReference>
<dbReference type="EC" id="4.6.1.12" evidence="3 7"/>
<keyword evidence="5 7" id="KW-0414">Isoprene biosynthesis</keyword>
<comment type="subunit">
    <text evidence="7">Homotrimer.</text>
</comment>